<protein>
    <submittedName>
        <fullName evidence="1">Uncharacterized protein</fullName>
    </submittedName>
</protein>
<organism evidence="1 2">
    <name type="scientific">Gossypium australe</name>
    <dbReference type="NCBI Taxonomy" id="47621"/>
    <lineage>
        <taxon>Eukaryota</taxon>
        <taxon>Viridiplantae</taxon>
        <taxon>Streptophyta</taxon>
        <taxon>Embryophyta</taxon>
        <taxon>Tracheophyta</taxon>
        <taxon>Spermatophyta</taxon>
        <taxon>Magnoliopsida</taxon>
        <taxon>eudicotyledons</taxon>
        <taxon>Gunneridae</taxon>
        <taxon>Pentapetalae</taxon>
        <taxon>rosids</taxon>
        <taxon>malvids</taxon>
        <taxon>Malvales</taxon>
        <taxon>Malvaceae</taxon>
        <taxon>Malvoideae</taxon>
        <taxon>Gossypium</taxon>
    </lineage>
</organism>
<sequence>MALLSIDGWAWDRGLIEGLMAPYDVRRSLLLIVKDFTWRLLCNKALLLEKGLAISLDCICCGELEDMEHQWREVNVLFDQVQLRQTTGLLCSETRVVS</sequence>
<comment type="caution">
    <text evidence="1">The sequence shown here is derived from an EMBL/GenBank/DDBJ whole genome shotgun (WGS) entry which is preliminary data.</text>
</comment>
<dbReference type="OrthoDB" id="1297712at2759"/>
<dbReference type="AlphaFoldDB" id="A0A5B6UK00"/>
<gene>
    <name evidence="1" type="ORF">EPI10_003528</name>
</gene>
<reference evidence="2" key="1">
    <citation type="journal article" date="2019" name="Plant Biotechnol. J.">
        <title>Genome sequencing of the Australian wild diploid species Gossypium australe highlights disease resistance and delayed gland morphogenesis.</title>
        <authorList>
            <person name="Cai Y."/>
            <person name="Cai X."/>
            <person name="Wang Q."/>
            <person name="Wang P."/>
            <person name="Zhang Y."/>
            <person name="Cai C."/>
            <person name="Xu Y."/>
            <person name="Wang K."/>
            <person name="Zhou Z."/>
            <person name="Wang C."/>
            <person name="Geng S."/>
            <person name="Li B."/>
            <person name="Dong Q."/>
            <person name="Hou Y."/>
            <person name="Wang H."/>
            <person name="Ai P."/>
            <person name="Liu Z."/>
            <person name="Yi F."/>
            <person name="Sun M."/>
            <person name="An G."/>
            <person name="Cheng J."/>
            <person name="Zhang Y."/>
            <person name="Shi Q."/>
            <person name="Xie Y."/>
            <person name="Shi X."/>
            <person name="Chang Y."/>
            <person name="Huang F."/>
            <person name="Chen Y."/>
            <person name="Hong S."/>
            <person name="Mi L."/>
            <person name="Sun Q."/>
            <person name="Zhang L."/>
            <person name="Zhou B."/>
            <person name="Peng R."/>
            <person name="Zhang X."/>
            <person name="Liu F."/>
        </authorList>
    </citation>
    <scope>NUCLEOTIDE SEQUENCE [LARGE SCALE GENOMIC DNA]</scope>
    <source>
        <strain evidence="2">cv. PA1801</strain>
    </source>
</reference>
<dbReference type="EMBL" id="SMMG02000011">
    <property type="protein sequence ID" value="KAA3456764.1"/>
    <property type="molecule type" value="Genomic_DNA"/>
</dbReference>
<evidence type="ECO:0000313" key="2">
    <source>
        <dbReference type="Proteomes" id="UP000325315"/>
    </source>
</evidence>
<evidence type="ECO:0000313" key="1">
    <source>
        <dbReference type="EMBL" id="KAA3456764.1"/>
    </source>
</evidence>
<name>A0A5B6UK00_9ROSI</name>
<accession>A0A5B6UK00</accession>
<proteinExistence type="predicted"/>
<keyword evidence="2" id="KW-1185">Reference proteome</keyword>
<dbReference type="Proteomes" id="UP000325315">
    <property type="component" value="Unassembled WGS sequence"/>
</dbReference>